<dbReference type="AlphaFoldDB" id="K2H0T9"/>
<name>K2H0T9_9BACT</name>
<evidence type="ECO:0000256" key="1">
    <source>
        <dbReference type="SAM" id="Phobius"/>
    </source>
</evidence>
<dbReference type="EMBL" id="AMFJ01000174">
    <property type="protein sequence ID" value="EKE29445.1"/>
    <property type="molecule type" value="Genomic_DNA"/>
</dbReference>
<evidence type="ECO:0000313" key="2">
    <source>
        <dbReference type="EMBL" id="EKE29445.1"/>
    </source>
</evidence>
<gene>
    <name evidence="2" type="ORF">ACD_2C00174G0007</name>
</gene>
<organism evidence="2">
    <name type="scientific">uncultured bacterium</name>
    <name type="common">gcode 4</name>
    <dbReference type="NCBI Taxonomy" id="1234023"/>
    <lineage>
        <taxon>Bacteria</taxon>
        <taxon>environmental samples</taxon>
    </lineage>
</organism>
<keyword evidence="1" id="KW-0812">Transmembrane</keyword>
<feature type="transmembrane region" description="Helical" evidence="1">
    <location>
        <begin position="20"/>
        <end position="46"/>
    </location>
</feature>
<accession>K2H0T9</accession>
<sequence length="66" mass="7686">MSGFVSPKNCWQRVSVPFAMIDVLVLFSHPSILLMMIPCILLDWFYPINLLKEHQECHGMRKSHLS</sequence>
<comment type="caution">
    <text evidence="2">The sequence shown here is derived from an EMBL/GenBank/DDBJ whole genome shotgun (WGS) entry which is preliminary data.</text>
</comment>
<keyword evidence="1" id="KW-0472">Membrane</keyword>
<reference evidence="2" key="1">
    <citation type="journal article" date="2012" name="Science">
        <title>Fermentation, hydrogen, and sulfur metabolism in multiple uncultivated bacterial phyla.</title>
        <authorList>
            <person name="Wrighton K.C."/>
            <person name="Thomas B.C."/>
            <person name="Sharon I."/>
            <person name="Miller C.S."/>
            <person name="Castelle C.J."/>
            <person name="VerBerkmoes N.C."/>
            <person name="Wilkins M.J."/>
            <person name="Hettich R.L."/>
            <person name="Lipton M.S."/>
            <person name="Williams K.H."/>
            <person name="Long P.E."/>
            <person name="Banfield J.F."/>
        </authorList>
    </citation>
    <scope>NUCLEOTIDE SEQUENCE [LARGE SCALE GENOMIC DNA]</scope>
</reference>
<protein>
    <submittedName>
        <fullName evidence="2">Uncharacterized protein</fullName>
    </submittedName>
</protein>
<proteinExistence type="predicted"/>
<keyword evidence="1" id="KW-1133">Transmembrane helix</keyword>